<proteinExistence type="predicted"/>
<dbReference type="Proteomes" id="UP000036403">
    <property type="component" value="Unassembled WGS sequence"/>
</dbReference>
<sequence>MKHLRVFGSKALAYVPREKRDKWDSKAQELIFIGYDENIKGYRLIDPRIKKITVSRDVIFREGHCNKISEKYKRTPENAIYQLTQESRDKDSGQDFSDEEVDESGNQDDVFPEADEDTEEAQEAAQEGRADQTGERRTQRNKVTPRRSKRK</sequence>
<organism evidence="3 4">
    <name type="scientific">Lasius niger</name>
    <name type="common">Black garden ant</name>
    <dbReference type="NCBI Taxonomy" id="67767"/>
    <lineage>
        <taxon>Eukaryota</taxon>
        <taxon>Metazoa</taxon>
        <taxon>Ecdysozoa</taxon>
        <taxon>Arthropoda</taxon>
        <taxon>Hexapoda</taxon>
        <taxon>Insecta</taxon>
        <taxon>Pterygota</taxon>
        <taxon>Neoptera</taxon>
        <taxon>Endopterygota</taxon>
        <taxon>Hymenoptera</taxon>
        <taxon>Apocrita</taxon>
        <taxon>Aculeata</taxon>
        <taxon>Formicoidea</taxon>
        <taxon>Formicidae</taxon>
        <taxon>Formicinae</taxon>
        <taxon>Lasius</taxon>
        <taxon>Lasius</taxon>
    </lineage>
</organism>
<evidence type="ECO:0000256" key="1">
    <source>
        <dbReference type="SAM" id="MobiDB-lite"/>
    </source>
</evidence>
<reference evidence="3 4" key="1">
    <citation type="submission" date="2015-04" db="EMBL/GenBank/DDBJ databases">
        <title>Lasius niger genome sequencing.</title>
        <authorList>
            <person name="Konorov E.A."/>
            <person name="Nikitin M.A."/>
            <person name="Kirill M.V."/>
            <person name="Chang P."/>
        </authorList>
    </citation>
    <scope>NUCLEOTIDE SEQUENCE [LARGE SCALE GENOMIC DNA]</scope>
    <source>
        <tissue evidence="3">Whole</tissue>
    </source>
</reference>
<evidence type="ECO:0000313" key="4">
    <source>
        <dbReference type="Proteomes" id="UP000036403"/>
    </source>
</evidence>
<feature type="compositionally biased region" description="Basic residues" evidence="1">
    <location>
        <begin position="139"/>
        <end position="151"/>
    </location>
</feature>
<keyword evidence="4" id="KW-1185">Reference proteome</keyword>
<dbReference type="Pfam" id="PF25597">
    <property type="entry name" value="SH3_retrovirus"/>
    <property type="match status" value="1"/>
</dbReference>
<name>A0A0J7KC00_LASNI</name>
<comment type="caution">
    <text evidence="3">The sequence shown here is derived from an EMBL/GenBank/DDBJ whole genome shotgun (WGS) entry which is preliminary data.</text>
</comment>
<accession>A0A0J7KC00</accession>
<dbReference type="EMBL" id="LBMM01009878">
    <property type="protein sequence ID" value="KMQ87822.1"/>
    <property type="molecule type" value="Genomic_DNA"/>
</dbReference>
<feature type="region of interest" description="Disordered" evidence="1">
    <location>
        <begin position="78"/>
        <end position="151"/>
    </location>
</feature>
<evidence type="ECO:0000259" key="2">
    <source>
        <dbReference type="Pfam" id="PF25597"/>
    </source>
</evidence>
<feature type="compositionally biased region" description="Acidic residues" evidence="1">
    <location>
        <begin position="96"/>
        <end position="122"/>
    </location>
</feature>
<dbReference type="STRING" id="67767.A0A0J7KC00"/>
<evidence type="ECO:0000313" key="3">
    <source>
        <dbReference type="EMBL" id="KMQ87822.1"/>
    </source>
</evidence>
<feature type="domain" description="Retroviral polymerase SH3-like" evidence="2">
    <location>
        <begin position="9"/>
        <end position="64"/>
    </location>
</feature>
<protein>
    <submittedName>
        <fullName evidence="3">Retrovirus-related pol polyprotein</fullName>
    </submittedName>
</protein>
<dbReference type="PaxDb" id="67767-A0A0J7KC00"/>
<feature type="compositionally biased region" description="Basic and acidic residues" evidence="1">
    <location>
        <begin position="126"/>
        <end position="138"/>
    </location>
</feature>
<gene>
    <name evidence="3" type="ORF">RF55_12802</name>
</gene>
<dbReference type="OrthoDB" id="8188638at2759"/>
<dbReference type="AlphaFoldDB" id="A0A0J7KC00"/>
<dbReference type="InterPro" id="IPR057670">
    <property type="entry name" value="SH3_retrovirus"/>
</dbReference>